<evidence type="ECO:0000256" key="4">
    <source>
        <dbReference type="SAM" id="MobiDB-lite"/>
    </source>
</evidence>
<feature type="compositionally biased region" description="Basic and acidic residues" evidence="4">
    <location>
        <begin position="1"/>
        <end position="21"/>
    </location>
</feature>
<dbReference type="SMART" id="SM00248">
    <property type="entry name" value="ANK"/>
    <property type="match status" value="5"/>
</dbReference>
<keyword evidence="6" id="KW-1185">Reference proteome</keyword>
<dbReference type="PROSITE" id="PS50088">
    <property type="entry name" value="ANK_REPEAT"/>
    <property type="match status" value="2"/>
</dbReference>
<feature type="repeat" description="ANK" evidence="3">
    <location>
        <begin position="67"/>
        <end position="99"/>
    </location>
</feature>
<comment type="caution">
    <text evidence="5">The sequence shown here is derived from an EMBL/GenBank/DDBJ whole genome shotgun (WGS) entry which is preliminary data.</text>
</comment>
<name>A0A8S1DM11_9INSE</name>
<reference evidence="5 6" key="1">
    <citation type="submission" date="2020-04" db="EMBL/GenBank/DDBJ databases">
        <authorList>
            <person name="Alioto T."/>
            <person name="Alioto T."/>
            <person name="Gomez Garrido J."/>
        </authorList>
    </citation>
    <scope>NUCLEOTIDE SEQUENCE [LARGE SCALE GENOMIC DNA]</scope>
</reference>
<dbReference type="SUPFAM" id="SSF48403">
    <property type="entry name" value="Ankyrin repeat"/>
    <property type="match status" value="2"/>
</dbReference>
<organism evidence="5 6">
    <name type="scientific">Cloeon dipterum</name>
    <dbReference type="NCBI Taxonomy" id="197152"/>
    <lineage>
        <taxon>Eukaryota</taxon>
        <taxon>Metazoa</taxon>
        <taxon>Ecdysozoa</taxon>
        <taxon>Arthropoda</taxon>
        <taxon>Hexapoda</taxon>
        <taxon>Insecta</taxon>
        <taxon>Pterygota</taxon>
        <taxon>Palaeoptera</taxon>
        <taxon>Ephemeroptera</taxon>
        <taxon>Pisciforma</taxon>
        <taxon>Baetidae</taxon>
        <taxon>Cloeon</taxon>
    </lineage>
</organism>
<proteinExistence type="predicted"/>
<dbReference type="InterPro" id="IPR036770">
    <property type="entry name" value="Ankyrin_rpt-contain_sf"/>
</dbReference>
<evidence type="ECO:0000313" key="6">
    <source>
        <dbReference type="Proteomes" id="UP000494165"/>
    </source>
</evidence>
<dbReference type="PANTHER" id="PTHR24126">
    <property type="entry name" value="ANKYRIN REPEAT, PH AND SEC7 DOMAIN CONTAINING PROTEIN SECG-RELATED"/>
    <property type="match status" value="1"/>
</dbReference>
<gene>
    <name evidence="5" type="ORF">CLODIP_2_CD09465</name>
</gene>
<dbReference type="Pfam" id="PF12796">
    <property type="entry name" value="Ank_2"/>
    <property type="match status" value="1"/>
</dbReference>
<dbReference type="InterPro" id="IPR002110">
    <property type="entry name" value="Ankyrin_rpt"/>
</dbReference>
<dbReference type="EMBL" id="CADEPI010000178">
    <property type="protein sequence ID" value="CAB3379075.1"/>
    <property type="molecule type" value="Genomic_DNA"/>
</dbReference>
<evidence type="ECO:0000313" key="5">
    <source>
        <dbReference type="EMBL" id="CAB3379075.1"/>
    </source>
</evidence>
<dbReference type="Proteomes" id="UP000494165">
    <property type="component" value="Unassembled WGS sequence"/>
</dbReference>
<evidence type="ECO:0000256" key="2">
    <source>
        <dbReference type="ARBA" id="ARBA00023043"/>
    </source>
</evidence>
<dbReference type="Pfam" id="PF13637">
    <property type="entry name" value="Ank_4"/>
    <property type="match status" value="1"/>
</dbReference>
<feature type="repeat" description="ANK" evidence="3">
    <location>
        <begin position="403"/>
        <end position="435"/>
    </location>
</feature>
<feature type="region of interest" description="Disordered" evidence="4">
    <location>
        <begin position="1"/>
        <end position="50"/>
    </location>
</feature>
<evidence type="ECO:0000256" key="1">
    <source>
        <dbReference type="ARBA" id="ARBA00022737"/>
    </source>
</evidence>
<dbReference type="Gene3D" id="1.25.40.20">
    <property type="entry name" value="Ankyrin repeat-containing domain"/>
    <property type="match status" value="2"/>
</dbReference>
<keyword evidence="1" id="KW-0677">Repeat</keyword>
<keyword evidence="2 3" id="KW-0040">ANK repeat</keyword>
<dbReference type="OrthoDB" id="3246549at2759"/>
<dbReference type="AlphaFoldDB" id="A0A8S1DM11"/>
<sequence length="494" mass="56627">MVNSDNDDKGESNDRKRRMDESPESDEIEEKIPRVESDSPSSLPKTDEIQKEKSLADKLEYVENNKGNIPALLFAAKYTDVDVCRKLVDDGADVNERDENGNDVYHCAALNRNNCDIELLDFFLKCKAEMKRLNVDEDDAVLVAFYHSKFKFAKKLFDVYKSNESFLANVAFSNSEKIKSAYYQDPSVVKVTGKEEFDLQILKRMALCQDLKTFKWILKIACDNGVDLSKNKELQLGLLMDAAQNEDESERIFKFLLYSYGNDLTSQDLMSIIIDDFLLRENLKCIELLVNNRADLNECIFQEEETTLLEYCVENNSLNSAKFVYGKKKKKINLRVLICAARYASVEMCEWLLELPMDFNLYDNGGRLFEEVLSNIGHGAKIIRRMKPILRAIVNEPMGNYYPQLYPLHLAMQNENLEAASALLEIGASLKVKFNVTINLLIYCLGINFLEGAKFVYSIDKSQTMGRKFMGIAMMLAKKHGNQEMAQWLDEVQH</sequence>
<accession>A0A8S1DM11</accession>
<protein>
    <submittedName>
        <fullName evidence="5">Uncharacterized protein</fullName>
    </submittedName>
</protein>
<evidence type="ECO:0000256" key="3">
    <source>
        <dbReference type="PROSITE-ProRule" id="PRU00023"/>
    </source>
</evidence>
<dbReference type="PANTHER" id="PTHR24126:SF14">
    <property type="entry name" value="ANK_REP_REGION DOMAIN-CONTAINING PROTEIN"/>
    <property type="match status" value="1"/>
</dbReference>